<organism evidence="1 2">
    <name type="scientific">Streptomyces ipomoeae 91-03</name>
    <dbReference type="NCBI Taxonomy" id="698759"/>
    <lineage>
        <taxon>Bacteria</taxon>
        <taxon>Bacillati</taxon>
        <taxon>Actinomycetota</taxon>
        <taxon>Actinomycetes</taxon>
        <taxon>Kitasatosporales</taxon>
        <taxon>Streptomycetaceae</taxon>
        <taxon>Streptomyces</taxon>
    </lineage>
</organism>
<gene>
    <name evidence="1" type="ORF">STRIP9103_00311</name>
</gene>
<dbReference type="EMBL" id="AEJC01000152">
    <property type="protein sequence ID" value="EKX67447.1"/>
    <property type="molecule type" value="Genomic_DNA"/>
</dbReference>
<dbReference type="AlphaFoldDB" id="L1L3G2"/>
<proteinExistence type="predicted"/>
<protein>
    <submittedName>
        <fullName evidence="1">Uncharacterized protein</fullName>
    </submittedName>
</protein>
<accession>L1L3G2</accession>
<evidence type="ECO:0000313" key="2">
    <source>
        <dbReference type="Proteomes" id="UP000010411"/>
    </source>
</evidence>
<name>L1L3G2_9ACTN</name>
<sequence length="51" mass="6034">MVIHSYNSPGVRLQSRRVPREIHRHGTLTLRYRPTTSVPIFIRREPPPRSD</sequence>
<comment type="caution">
    <text evidence="1">The sequence shown here is derived from an EMBL/GenBank/DDBJ whole genome shotgun (WGS) entry which is preliminary data.</text>
</comment>
<reference evidence="1 2" key="1">
    <citation type="submission" date="2012-11" db="EMBL/GenBank/DDBJ databases">
        <authorList>
            <person name="Huguet-Tapia J.C."/>
            <person name="Durkin A.S."/>
            <person name="Pettis G.S."/>
            <person name="Badger J.H."/>
        </authorList>
    </citation>
    <scope>NUCLEOTIDE SEQUENCE [LARGE SCALE GENOMIC DNA]</scope>
    <source>
        <strain evidence="1 2">91-03</strain>
    </source>
</reference>
<evidence type="ECO:0000313" key="1">
    <source>
        <dbReference type="EMBL" id="EKX67447.1"/>
    </source>
</evidence>
<dbReference type="Proteomes" id="UP000010411">
    <property type="component" value="Unassembled WGS sequence"/>
</dbReference>
<keyword evidence="2" id="KW-1185">Reference proteome</keyword>